<evidence type="ECO:0000313" key="1">
    <source>
        <dbReference type="EMBL" id="EQA37460.1"/>
    </source>
</evidence>
<gene>
    <name evidence="1" type="ORF">LEP1GSC047_3604</name>
</gene>
<organism evidence="1 2">
    <name type="scientific">Leptospira inadai serovar Lyme str. 10</name>
    <dbReference type="NCBI Taxonomy" id="1049790"/>
    <lineage>
        <taxon>Bacteria</taxon>
        <taxon>Pseudomonadati</taxon>
        <taxon>Spirochaetota</taxon>
        <taxon>Spirochaetia</taxon>
        <taxon>Leptospirales</taxon>
        <taxon>Leptospiraceae</taxon>
        <taxon>Leptospira</taxon>
    </lineage>
</organism>
<evidence type="ECO:0000313" key="2">
    <source>
        <dbReference type="Proteomes" id="UP000018719"/>
    </source>
</evidence>
<reference evidence="1 2" key="1">
    <citation type="submission" date="2013-05" db="EMBL/GenBank/DDBJ databases">
        <authorList>
            <person name="Harkins D.M."/>
            <person name="Durkin A.S."/>
            <person name="Brinkac L.M."/>
            <person name="Haft D.H."/>
            <person name="Selengut J.D."/>
            <person name="Sanka R."/>
            <person name="DePew J."/>
            <person name="Purushe J."/>
            <person name="Hartskeerl R.A."/>
            <person name="Ahmed A."/>
            <person name="van der Linden H."/>
            <person name="Goris M.G.A."/>
            <person name="Vinetz J.M."/>
            <person name="Sutton G.G."/>
            <person name="Nierman W.C."/>
            <person name="Fouts D.E."/>
        </authorList>
    </citation>
    <scope>NUCLEOTIDE SEQUENCE [LARGE SCALE GENOMIC DNA]</scope>
    <source>
        <strain evidence="1 2">10</strain>
    </source>
</reference>
<protein>
    <submittedName>
        <fullName evidence="1">Uncharacterized protein</fullName>
    </submittedName>
</protein>
<sequence length="40" mass="4470">MRSFRLAVSNKAGESLIFFEKLPSQTILVSLSAKDNITTR</sequence>
<proteinExistence type="predicted"/>
<dbReference type="AlphaFoldDB" id="V6HKN8"/>
<name>V6HKN8_9LEPT</name>
<accession>V6HKN8</accession>
<dbReference type="EMBL" id="AHMM02000015">
    <property type="protein sequence ID" value="EQA37460.1"/>
    <property type="molecule type" value="Genomic_DNA"/>
</dbReference>
<comment type="caution">
    <text evidence="1">The sequence shown here is derived from an EMBL/GenBank/DDBJ whole genome shotgun (WGS) entry which is preliminary data.</text>
</comment>
<dbReference type="Proteomes" id="UP000018719">
    <property type="component" value="Unassembled WGS sequence"/>
</dbReference>